<proteinExistence type="predicted"/>
<name>A0ABW9M9A1_9FIRM</name>
<dbReference type="EMBL" id="JBGMEI010000009">
    <property type="protein sequence ID" value="MFO3665885.1"/>
    <property type="molecule type" value="Genomic_DNA"/>
</dbReference>
<reference evidence="1 2" key="1">
    <citation type="journal article" date="2025" name="Anaerobe">
        <title>Description of Anaerococcus kampingiae sp. nov., Anaerococcus groningensis sp. nov., Anaerococcus martiniensis sp. nov., and Anaerococcus cruorum sp. nov., isolated from human clinical specimens.</title>
        <authorList>
            <person name="Boiten K.E."/>
            <person name="Meijer J."/>
            <person name="van Wezel E.M."/>
            <person name="Veloo A.C.M."/>
        </authorList>
    </citation>
    <scope>NUCLEOTIDE SEQUENCE [LARGE SCALE GENOMIC DNA]</scope>
    <source>
        <strain evidence="1 2">ENR0831</strain>
    </source>
</reference>
<evidence type="ECO:0000313" key="2">
    <source>
        <dbReference type="Proteomes" id="UP001637996"/>
    </source>
</evidence>
<keyword evidence="2" id="KW-1185">Reference proteome</keyword>
<dbReference type="RefSeq" id="WP_410031560.1">
    <property type="nucleotide sequence ID" value="NZ_JBGMEI010000009.1"/>
</dbReference>
<sequence>MGDFISENLFNYFEVFDLRKLYFPLLNEKAEKKFYCYAMSNNVKFSYKIYNKDYKNLAYELNNMMEDLDKDTNPDAEIRIFNHINGKDYVEGHGDYLEFNYQLGDIAFREFFEKGIALQIYTYFELIRKSKVF</sequence>
<evidence type="ECO:0000313" key="1">
    <source>
        <dbReference type="EMBL" id="MFO3665885.1"/>
    </source>
</evidence>
<dbReference type="Proteomes" id="UP001637996">
    <property type="component" value="Unassembled WGS sequence"/>
</dbReference>
<accession>A0ABW9M9A1</accession>
<organism evidence="1 2">
    <name type="scientific">Anaerococcus martiniensis</name>
    <dbReference type="NCBI Taxonomy" id="3115615"/>
    <lineage>
        <taxon>Bacteria</taxon>
        <taxon>Bacillati</taxon>
        <taxon>Bacillota</taxon>
        <taxon>Tissierellia</taxon>
        <taxon>Tissierellales</taxon>
        <taxon>Peptoniphilaceae</taxon>
        <taxon>Anaerococcus</taxon>
    </lineage>
</organism>
<gene>
    <name evidence="1" type="ORF">ACCQ41_06470</name>
</gene>
<protein>
    <submittedName>
        <fullName evidence="1">Uncharacterized protein</fullName>
    </submittedName>
</protein>
<comment type="caution">
    <text evidence="1">The sequence shown here is derived from an EMBL/GenBank/DDBJ whole genome shotgun (WGS) entry which is preliminary data.</text>
</comment>